<proteinExistence type="inferred from homology"/>
<evidence type="ECO:0000259" key="2">
    <source>
        <dbReference type="Pfam" id="PF00656"/>
    </source>
</evidence>
<evidence type="ECO:0000313" key="4">
    <source>
        <dbReference type="Proteomes" id="UP000325577"/>
    </source>
</evidence>
<feature type="domain" description="Peptidase C14 caspase" evidence="2">
    <location>
        <begin position="83"/>
        <end position="344"/>
    </location>
</feature>
<name>A0A5J5B2J4_9ASTE</name>
<dbReference type="EMBL" id="CM018039">
    <property type="protein sequence ID" value="KAA8536456.1"/>
    <property type="molecule type" value="Genomic_DNA"/>
</dbReference>
<dbReference type="GO" id="GO:0006508">
    <property type="term" value="P:proteolysis"/>
    <property type="evidence" value="ECO:0007669"/>
    <property type="project" value="InterPro"/>
</dbReference>
<reference evidence="3 4" key="1">
    <citation type="submission" date="2019-09" db="EMBL/GenBank/DDBJ databases">
        <title>A chromosome-level genome assembly of the Chinese tupelo Nyssa sinensis.</title>
        <authorList>
            <person name="Yang X."/>
            <person name="Kang M."/>
            <person name="Yang Y."/>
            <person name="Xiong H."/>
            <person name="Wang M."/>
            <person name="Zhang Z."/>
            <person name="Wang Z."/>
            <person name="Wu H."/>
            <person name="Ma T."/>
            <person name="Liu J."/>
            <person name="Xi Z."/>
        </authorList>
    </citation>
    <scope>NUCLEOTIDE SEQUENCE [LARGE SCALE GENOMIC DNA]</scope>
    <source>
        <strain evidence="3">J267</strain>
        <tissue evidence="3">Leaf</tissue>
    </source>
</reference>
<keyword evidence="4" id="KW-1185">Reference proteome</keyword>
<dbReference type="InterPro" id="IPR011600">
    <property type="entry name" value="Pept_C14_caspase"/>
</dbReference>
<dbReference type="GO" id="GO:0004197">
    <property type="term" value="F:cysteine-type endopeptidase activity"/>
    <property type="evidence" value="ECO:0007669"/>
    <property type="project" value="InterPro"/>
</dbReference>
<comment type="similarity">
    <text evidence="1">Belongs to the peptidase C14B family.</text>
</comment>
<dbReference type="Proteomes" id="UP000325577">
    <property type="component" value="Linkage Group LG16"/>
</dbReference>
<dbReference type="GO" id="GO:0005737">
    <property type="term" value="C:cytoplasm"/>
    <property type="evidence" value="ECO:0007669"/>
    <property type="project" value="TreeGrafter"/>
</dbReference>
<dbReference type="InterPro" id="IPR029030">
    <property type="entry name" value="Caspase-like_dom_sf"/>
</dbReference>
<dbReference type="AlphaFoldDB" id="A0A5J5B2J4"/>
<dbReference type="PANTHER" id="PTHR48104:SF2">
    <property type="entry name" value="METACASPASE-1-LIKE ISOFORM X1"/>
    <property type="match status" value="1"/>
</dbReference>
<protein>
    <recommendedName>
        <fullName evidence="2">Peptidase C14 caspase domain-containing protein</fullName>
    </recommendedName>
</protein>
<evidence type="ECO:0000256" key="1">
    <source>
        <dbReference type="ARBA" id="ARBA00009005"/>
    </source>
</evidence>
<evidence type="ECO:0000313" key="3">
    <source>
        <dbReference type="EMBL" id="KAA8536456.1"/>
    </source>
</evidence>
<organism evidence="3 4">
    <name type="scientific">Nyssa sinensis</name>
    <dbReference type="NCBI Taxonomy" id="561372"/>
    <lineage>
        <taxon>Eukaryota</taxon>
        <taxon>Viridiplantae</taxon>
        <taxon>Streptophyta</taxon>
        <taxon>Embryophyta</taxon>
        <taxon>Tracheophyta</taxon>
        <taxon>Spermatophyta</taxon>
        <taxon>Magnoliopsida</taxon>
        <taxon>eudicotyledons</taxon>
        <taxon>Gunneridae</taxon>
        <taxon>Pentapetalae</taxon>
        <taxon>asterids</taxon>
        <taxon>Cornales</taxon>
        <taxon>Nyssaceae</taxon>
        <taxon>Nyssa</taxon>
    </lineage>
</organism>
<sequence>MSNTKTASCSVCQGQMLLPSAAQTVRCNKCKTMFKIPETNEQYRSEGGHGNNSGRMGKNAASPMSDYKLNPWASIGTGRHQSKRALLCGVSYKKYSFKLDGTINDVNSVKSLLVGHFSFPNESILVLTEEANHPDLIPTKTNMQKALKWLVDGCQSGDSLVFYFSGHGLRQPDFSNDELDGFDETLCPVDFKTAGMILDNDINTTIVKPLKQGVTLHAIIDSCHSGTILDLEHVYNIKDAWVDNKPPSGVDKSTSGGLAISISACADNQMAADTSAFTGKGMAGAMTYILIRAIEAINNITYGRLLEFMHERIEDASKAGCLGVKVLNKMFHRRLIQDPQLSSSQQFDVNTTEFKL</sequence>
<gene>
    <name evidence="3" type="ORF">F0562_028934</name>
</gene>
<dbReference type="OrthoDB" id="3223806at2759"/>
<dbReference type="SUPFAM" id="SSF52129">
    <property type="entry name" value="Caspase-like"/>
    <property type="match status" value="1"/>
</dbReference>
<dbReference type="Gene3D" id="3.40.50.12660">
    <property type="match status" value="1"/>
</dbReference>
<dbReference type="Pfam" id="PF00656">
    <property type="entry name" value="Peptidase_C14"/>
    <property type="match status" value="1"/>
</dbReference>
<dbReference type="PANTHER" id="PTHR48104">
    <property type="entry name" value="METACASPASE-4"/>
    <property type="match status" value="1"/>
</dbReference>
<accession>A0A5J5B2J4</accession>
<dbReference type="InterPro" id="IPR050452">
    <property type="entry name" value="Metacaspase"/>
</dbReference>